<reference evidence="3" key="1">
    <citation type="submission" date="2022-06" db="EMBL/GenBank/DDBJ databases">
        <title>Amycolatopsis iheyaensis sp. nov., a new species of the genus Amycolatopsis isolated from soil in Iheya island, Japan.</title>
        <authorList>
            <person name="Ngamcharungchit C."/>
            <person name="Kanto H."/>
            <person name="Take A."/>
            <person name="Intra B."/>
            <person name="Matsumoto A."/>
            <person name="Panbangred W."/>
            <person name="Inahashi Y."/>
        </authorList>
    </citation>
    <scope>NUCLEOTIDE SEQUENCE</scope>
    <source>
        <strain evidence="3">OK19-0408</strain>
    </source>
</reference>
<dbReference type="Gene3D" id="1.10.10.10">
    <property type="entry name" value="Winged helix-like DNA-binding domain superfamily/Winged helix DNA-binding domain"/>
    <property type="match status" value="1"/>
</dbReference>
<evidence type="ECO:0000256" key="1">
    <source>
        <dbReference type="SAM" id="MobiDB-lite"/>
    </source>
</evidence>
<dbReference type="InterPro" id="IPR036388">
    <property type="entry name" value="WH-like_DNA-bd_sf"/>
</dbReference>
<dbReference type="SUPFAM" id="SSF55781">
    <property type="entry name" value="GAF domain-like"/>
    <property type="match status" value="1"/>
</dbReference>
<feature type="compositionally biased region" description="Basic and acidic residues" evidence="1">
    <location>
        <begin position="17"/>
        <end position="32"/>
    </location>
</feature>
<dbReference type="Proteomes" id="UP001144096">
    <property type="component" value="Unassembled WGS sequence"/>
</dbReference>
<comment type="caution">
    <text evidence="3">The sequence shown here is derived from an EMBL/GenBank/DDBJ whole genome shotgun (WGS) entry which is preliminary data.</text>
</comment>
<organism evidence="3 4">
    <name type="scientific">Amycolatopsis iheyensis</name>
    <dbReference type="NCBI Taxonomy" id="2945988"/>
    <lineage>
        <taxon>Bacteria</taxon>
        <taxon>Bacillati</taxon>
        <taxon>Actinomycetota</taxon>
        <taxon>Actinomycetes</taxon>
        <taxon>Pseudonocardiales</taxon>
        <taxon>Pseudonocardiaceae</taxon>
        <taxon>Amycolatopsis</taxon>
    </lineage>
</organism>
<dbReference type="SMART" id="SM01012">
    <property type="entry name" value="ANTAR"/>
    <property type="match status" value="1"/>
</dbReference>
<dbReference type="EMBL" id="JAMXQV010000060">
    <property type="protein sequence ID" value="MCR6490830.1"/>
    <property type="molecule type" value="Genomic_DNA"/>
</dbReference>
<keyword evidence="4" id="KW-1185">Reference proteome</keyword>
<feature type="compositionally biased region" description="Low complexity" evidence="1">
    <location>
        <begin position="1"/>
        <end position="16"/>
    </location>
</feature>
<accession>A0A9X2NQS4</accession>
<dbReference type="PROSITE" id="PS50921">
    <property type="entry name" value="ANTAR"/>
    <property type="match status" value="1"/>
</dbReference>
<dbReference type="InterPro" id="IPR005561">
    <property type="entry name" value="ANTAR"/>
</dbReference>
<evidence type="ECO:0000313" key="4">
    <source>
        <dbReference type="Proteomes" id="UP001144096"/>
    </source>
</evidence>
<protein>
    <submittedName>
        <fullName evidence="3">ANTAR domain-containing protein</fullName>
    </submittedName>
</protein>
<sequence>MDKMTATVTTAAQAGAERARSRARAAGDRVRQLQNRRRELAIRQRNRRSRVDKVKAVQDAKVIDERAATALKSLRLSRLRSAAAHDSAACVFERVAELGLGRGSTCRAQAAGHRAAAAADRRRAAGCRAPQSTETPPPASRHDALWHRVVHAARRADPSVGCAAAVAQATLRTVPGVDAVVITIRGDGLTQHEVAATCEWGHRAEELQYTTGEGPSVVAFTTGRPSAIPELAGHGWEWPGFVDAALDRGIGAVFSFPLVATVPLGTMTLYCRSAGTPPAGLADAWDLAGIATAVLLADAESELLEQISGAGAHDDINIAVGMLSARDNLTGDQALASLRAKAFTSGRSLALVAREIVSRHLRD</sequence>
<feature type="region of interest" description="Disordered" evidence="1">
    <location>
        <begin position="1"/>
        <end position="32"/>
    </location>
</feature>
<dbReference type="GO" id="GO:0003723">
    <property type="term" value="F:RNA binding"/>
    <property type="evidence" value="ECO:0007669"/>
    <property type="project" value="InterPro"/>
</dbReference>
<dbReference type="RefSeq" id="WP_257927407.1">
    <property type="nucleotide sequence ID" value="NZ_JAMXQV010000060.1"/>
</dbReference>
<dbReference type="AlphaFoldDB" id="A0A9X2NQS4"/>
<proteinExistence type="predicted"/>
<gene>
    <name evidence="3" type="ORF">M8542_49415</name>
</gene>
<evidence type="ECO:0000259" key="2">
    <source>
        <dbReference type="PROSITE" id="PS50921"/>
    </source>
</evidence>
<evidence type="ECO:0000313" key="3">
    <source>
        <dbReference type="EMBL" id="MCR6490830.1"/>
    </source>
</evidence>
<name>A0A9X2NQS4_9PSEU</name>
<feature type="domain" description="ANTAR" evidence="2">
    <location>
        <begin position="296"/>
        <end position="357"/>
    </location>
</feature>